<evidence type="ECO:0000256" key="1">
    <source>
        <dbReference type="ARBA" id="ARBA00000085"/>
    </source>
</evidence>
<dbReference type="Gene3D" id="1.20.5.1930">
    <property type="match status" value="1"/>
</dbReference>
<keyword evidence="5" id="KW-0547">Nucleotide-binding</keyword>
<feature type="transmembrane region" description="Helical" evidence="10">
    <location>
        <begin position="92"/>
        <end position="110"/>
    </location>
</feature>
<feature type="transmembrane region" description="Helical" evidence="10">
    <location>
        <begin position="122"/>
        <end position="144"/>
    </location>
</feature>
<evidence type="ECO:0000256" key="3">
    <source>
        <dbReference type="ARBA" id="ARBA00022553"/>
    </source>
</evidence>
<evidence type="ECO:0000256" key="7">
    <source>
        <dbReference type="ARBA" id="ARBA00022840"/>
    </source>
</evidence>
<reference evidence="12 13" key="1">
    <citation type="submission" date="2021-06" db="EMBL/GenBank/DDBJ databases">
        <title>Actinoplanes lichenicola sp. nov., and Actinoplanes ovalisporus sp. nov., isolated from lichen in Thailand.</title>
        <authorList>
            <person name="Saeng-In P."/>
            <person name="Kanchanasin P."/>
            <person name="Yuki M."/>
            <person name="Kudo T."/>
            <person name="Ohkuma M."/>
            <person name="Phongsopitanun W."/>
            <person name="Tanasupawat S."/>
        </authorList>
    </citation>
    <scope>NUCLEOTIDE SEQUENCE [LARGE SCALE GENOMIC DNA]</scope>
    <source>
        <strain evidence="12 13">NBRC 110975</strain>
    </source>
</reference>
<sequence>MRADLGIAVVAALIGAVTIYLGVPSDRPVEQWVLVMASALALVLVRRAALLLLGIEVVLVVATDFLLPYGMHIAPLAAGIALGAVAYRHGRAVITIGFLVTFAAVLLTVIRNDAELLSGANGVIRLLSLTAAVGAPVAFGRYLAGLVRSKAEAEERAKAERESSRLAERARISNDVHDLVAHHVSAIAMRAGSARYAARQGTAPETQRLDEAAVALDAIHTSAGQALVDLRGMLHVLRDPVGSELLMNPEKMISDAVDRSREAGLVVAAGTELPAEAPLALRVTAARVVQEALTNALKHAGPGADVTVAVRRHDGDLRIDVANTLPVRSGAGLPASGHGLAGMRHRVEILGGTLTAGPVADGWQVAVTLPLVAS</sequence>
<feature type="transmembrane region" description="Helical" evidence="10">
    <location>
        <begin position="65"/>
        <end position="85"/>
    </location>
</feature>
<dbReference type="EC" id="2.7.13.3" evidence="2"/>
<feature type="coiled-coil region" evidence="9">
    <location>
        <begin position="143"/>
        <end position="170"/>
    </location>
</feature>
<evidence type="ECO:0000256" key="9">
    <source>
        <dbReference type="SAM" id="Coils"/>
    </source>
</evidence>
<dbReference type="Proteomes" id="UP001519654">
    <property type="component" value="Unassembled WGS sequence"/>
</dbReference>
<dbReference type="PANTHER" id="PTHR24421:SF10">
    <property type="entry name" value="NITRATE_NITRITE SENSOR PROTEIN NARQ"/>
    <property type="match status" value="1"/>
</dbReference>
<gene>
    <name evidence="12" type="ORF">KOI35_13845</name>
</gene>
<dbReference type="Pfam" id="PF07730">
    <property type="entry name" value="HisKA_3"/>
    <property type="match status" value="1"/>
</dbReference>
<dbReference type="RefSeq" id="WP_215787319.1">
    <property type="nucleotide sequence ID" value="NZ_JAHKKG010000004.1"/>
</dbReference>
<accession>A0ABS5YNG2</accession>
<keyword evidence="4" id="KW-0808">Transferase</keyword>
<organism evidence="12 13">
    <name type="scientific">Paractinoplanes bogorensis</name>
    <dbReference type="NCBI Taxonomy" id="1610840"/>
    <lineage>
        <taxon>Bacteria</taxon>
        <taxon>Bacillati</taxon>
        <taxon>Actinomycetota</taxon>
        <taxon>Actinomycetes</taxon>
        <taxon>Micromonosporales</taxon>
        <taxon>Micromonosporaceae</taxon>
        <taxon>Paractinoplanes</taxon>
    </lineage>
</organism>
<comment type="caution">
    <text evidence="12">The sequence shown here is derived from an EMBL/GenBank/DDBJ whole genome shotgun (WGS) entry which is preliminary data.</text>
</comment>
<evidence type="ECO:0000256" key="8">
    <source>
        <dbReference type="ARBA" id="ARBA00023012"/>
    </source>
</evidence>
<dbReference type="InterPro" id="IPR050482">
    <property type="entry name" value="Sensor_HK_TwoCompSys"/>
</dbReference>
<dbReference type="EMBL" id="JAHKKG010000004">
    <property type="protein sequence ID" value="MBU2664581.1"/>
    <property type="molecule type" value="Genomic_DNA"/>
</dbReference>
<evidence type="ECO:0000259" key="11">
    <source>
        <dbReference type="SMART" id="SM00387"/>
    </source>
</evidence>
<dbReference type="CDD" id="cd16917">
    <property type="entry name" value="HATPase_UhpB-NarQ-NarX-like"/>
    <property type="match status" value="1"/>
</dbReference>
<keyword evidence="10" id="KW-0472">Membrane</keyword>
<dbReference type="SMART" id="SM00387">
    <property type="entry name" value="HATPase_c"/>
    <property type="match status" value="1"/>
</dbReference>
<dbReference type="Gene3D" id="3.30.565.10">
    <property type="entry name" value="Histidine kinase-like ATPase, C-terminal domain"/>
    <property type="match status" value="1"/>
</dbReference>
<dbReference type="InterPro" id="IPR011712">
    <property type="entry name" value="Sig_transdc_His_kin_sub3_dim/P"/>
</dbReference>
<dbReference type="InterPro" id="IPR003594">
    <property type="entry name" value="HATPase_dom"/>
</dbReference>
<feature type="transmembrane region" description="Helical" evidence="10">
    <location>
        <begin position="32"/>
        <end position="53"/>
    </location>
</feature>
<keyword evidence="13" id="KW-1185">Reference proteome</keyword>
<keyword evidence="10" id="KW-1133">Transmembrane helix</keyword>
<evidence type="ECO:0000256" key="4">
    <source>
        <dbReference type="ARBA" id="ARBA00022679"/>
    </source>
</evidence>
<comment type="catalytic activity">
    <reaction evidence="1">
        <text>ATP + protein L-histidine = ADP + protein N-phospho-L-histidine.</text>
        <dbReference type="EC" id="2.7.13.3"/>
    </reaction>
</comment>
<evidence type="ECO:0000256" key="6">
    <source>
        <dbReference type="ARBA" id="ARBA00022777"/>
    </source>
</evidence>
<dbReference type="PANTHER" id="PTHR24421">
    <property type="entry name" value="NITRATE/NITRITE SENSOR PROTEIN NARX-RELATED"/>
    <property type="match status" value="1"/>
</dbReference>
<keyword evidence="10" id="KW-0812">Transmembrane</keyword>
<keyword evidence="3" id="KW-0597">Phosphoprotein</keyword>
<evidence type="ECO:0000256" key="5">
    <source>
        <dbReference type="ARBA" id="ARBA00022741"/>
    </source>
</evidence>
<keyword evidence="8" id="KW-0902">Two-component regulatory system</keyword>
<evidence type="ECO:0000256" key="2">
    <source>
        <dbReference type="ARBA" id="ARBA00012438"/>
    </source>
</evidence>
<evidence type="ECO:0000313" key="13">
    <source>
        <dbReference type="Proteomes" id="UP001519654"/>
    </source>
</evidence>
<feature type="domain" description="Histidine kinase/HSP90-like ATPase" evidence="11">
    <location>
        <begin position="280"/>
        <end position="373"/>
    </location>
</feature>
<evidence type="ECO:0000313" key="12">
    <source>
        <dbReference type="EMBL" id="MBU2664581.1"/>
    </source>
</evidence>
<keyword evidence="6" id="KW-0418">Kinase</keyword>
<proteinExistence type="predicted"/>
<keyword evidence="9" id="KW-0175">Coiled coil</keyword>
<dbReference type="Pfam" id="PF02518">
    <property type="entry name" value="HATPase_c"/>
    <property type="match status" value="1"/>
</dbReference>
<dbReference type="InterPro" id="IPR036890">
    <property type="entry name" value="HATPase_C_sf"/>
</dbReference>
<protein>
    <recommendedName>
        <fullName evidence="2">histidine kinase</fullName>
        <ecNumber evidence="2">2.7.13.3</ecNumber>
    </recommendedName>
</protein>
<dbReference type="SUPFAM" id="SSF55874">
    <property type="entry name" value="ATPase domain of HSP90 chaperone/DNA topoisomerase II/histidine kinase"/>
    <property type="match status" value="1"/>
</dbReference>
<name>A0ABS5YNG2_9ACTN</name>
<keyword evidence="7" id="KW-0067">ATP-binding</keyword>
<feature type="transmembrane region" description="Helical" evidence="10">
    <location>
        <begin position="6"/>
        <end position="23"/>
    </location>
</feature>
<evidence type="ECO:0000256" key="10">
    <source>
        <dbReference type="SAM" id="Phobius"/>
    </source>
</evidence>